<feature type="transmembrane region" description="Helical" evidence="7">
    <location>
        <begin position="194"/>
        <end position="218"/>
    </location>
</feature>
<feature type="transmembrane region" description="Helical" evidence="7">
    <location>
        <begin position="73"/>
        <end position="94"/>
    </location>
</feature>
<accession>A0ABY5D521</accession>
<proteinExistence type="predicted"/>
<sequence length="250" mass="25792">MNETLLPALMGLGTGLALIMAIGAQNAYLLRLGIDGRPATVLAVVLVCAVSDALLITAGVVGIGGLLEALPTAMVVIRLLGAGFLVVYGLFAAYRALRPGRAEVLVPAESSSETGDTRTDASPATHPATDSDAASTGLATAVSADTSVASREHTGLRAAVLTACALTWLNPHVYLDTVLFLGSVANQQVGEARWWWAGGAVTGSFLWFFALGFGARLLRPVFARPGAWRVLDGVIAVIMLTLGIRLALGA</sequence>
<dbReference type="Pfam" id="PF01810">
    <property type="entry name" value="LysE"/>
    <property type="match status" value="1"/>
</dbReference>
<evidence type="ECO:0000313" key="8">
    <source>
        <dbReference type="EMBL" id="USY18490.1"/>
    </source>
</evidence>
<reference evidence="8" key="1">
    <citation type="submission" date="2022-06" db="EMBL/GenBank/DDBJ databases">
        <authorList>
            <person name="Ping M."/>
        </authorList>
    </citation>
    <scope>NUCLEOTIDE SEQUENCE</scope>
    <source>
        <strain evidence="8">JCM11759T</strain>
    </source>
</reference>
<dbReference type="InterPro" id="IPR001123">
    <property type="entry name" value="LeuE-type"/>
</dbReference>
<keyword evidence="9" id="KW-1185">Reference proteome</keyword>
<dbReference type="PANTHER" id="PTHR30086:SF20">
    <property type="entry name" value="ARGININE EXPORTER PROTEIN ARGO-RELATED"/>
    <property type="match status" value="1"/>
</dbReference>
<dbReference type="PANTHER" id="PTHR30086">
    <property type="entry name" value="ARGININE EXPORTER PROTEIN ARGO"/>
    <property type="match status" value="1"/>
</dbReference>
<feature type="region of interest" description="Disordered" evidence="6">
    <location>
        <begin position="107"/>
        <end position="134"/>
    </location>
</feature>
<dbReference type="EMBL" id="CP099837">
    <property type="protein sequence ID" value="USY18490.1"/>
    <property type="molecule type" value="Genomic_DNA"/>
</dbReference>
<evidence type="ECO:0000256" key="1">
    <source>
        <dbReference type="ARBA" id="ARBA00004651"/>
    </source>
</evidence>
<evidence type="ECO:0000256" key="7">
    <source>
        <dbReference type="SAM" id="Phobius"/>
    </source>
</evidence>
<keyword evidence="4 7" id="KW-1133">Transmembrane helix</keyword>
<evidence type="ECO:0000256" key="4">
    <source>
        <dbReference type="ARBA" id="ARBA00022989"/>
    </source>
</evidence>
<evidence type="ECO:0000256" key="6">
    <source>
        <dbReference type="SAM" id="MobiDB-lite"/>
    </source>
</evidence>
<organism evidence="8 9">
    <name type="scientific">Nocardiopsis exhalans</name>
    <dbReference type="NCBI Taxonomy" id="163604"/>
    <lineage>
        <taxon>Bacteria</taxon>
        <taxon>Bacillati</taxon>
        <taxon>Actinomycetota</taxon>
        <taxon>Actinomycetes</taxon>
        <taxon>Streptosporangiales</taxon>
        <taxon>Nocardiopsidaceae</taxon>
        <taxon>Nocardiopsis</taxon>
    </lineage>
</organism>
<evidence type="ECO:0000256" key="2">
    <source>
        <dbReference type="ARBA" id="ARBA00022475"/>
    </source>
</evidence>
<feature type="transmembrane region" description="Helical" evidence="7">
    <location>
        <begin position="41"/>
        <end position="67"/>
    </location>
</feature>
<gene>
    <name evidence="8" type="ORF">NE857_24760</name>
</gene>
<evidence type="ECO:0000256" key="5">
    <source>
        <dbReference type="ARBA" id="ARBA00023136"/>
    </source>
</evidence>
<dbReference type="RefSeq" id="WP_254417881.1">
    <property type="nucleotide sequence ID" value="NZ_BAAAJB010000035.1"/>
</dbReference>
<evidence type="ECO:0000313" key="9">
    <source>
        <dbReference type="Proteomes" id="UP001055940"/>
    </source>
</evidence>
<feature type="transmembrane region" description="Helical" evidence="7">
    <location>
        <begin position="6"/>
        <end position="29"/>
    </location>
</feature>
<keyword evidence="5 7" id="KW-0472">Membrane</keyword>
<evidence type="ECO:0000256" key="3">
    <source>
        <dbReference type="ARBA" id="ARBA00022692"/>
    </source>
</evidence>
<feature type="transmembrane region" description="Helical" evidence="7">
    <location>
        <begin position="230"/>
        <end position="248"/>
    </location>
</feature>
<keyword evidence="2" id="KW-1003">Cell membrane</keyword>
<protein>
    <submittedName>
        <fullName evidence="8">LysE family transporter</fullName>
    </submittedName>
</protein>
<keyword evidence="3 7" id="KW-0812">Transmembrane</keyword>
<dbReference type="Proteomes" id="UP001055940">
    <property type="component" value="Chromosome"/>
</dbReference>
<comment type="subcellular location">
    <subcellularLocation>
        <location evidence="1">Cell membrane</location>
        <topology evidence="1">Multi-pass membrane protein</topology>
    </subcellularLocation>
</comment>
<name>A0ABY5D521_9ACTN</name>